<keyword evidence="3" id="KW-1185">Reference proteome</keyword>
<dbReference type="RefSeq" id="WP_235130913.1">
    <property type="nucleotide sequence ID" value="NZ_JACSGT010000001.1"/>
</dbReference>
<dbReference type="PANTHER" id="PTHR47432:SF1">
    <property type="entry name" value="CELL WALL ASSEMBLY REGULATOR SMI1"/>
    <property type="match status" value="1"/>
</dbReference>
<dbReference type="InterPro" id="IPR051873">
    <property type="entry name" value="KNR4/SMI1_regulator"/>
</dbReference>
<comment type="caution">
    <text evidence="2">The sequence shown here is derived from an EMBL/GenBank/DDBJ whole genome shotgun (WGS) entry which is preliminary data.</text>
</comment>
<dbReference type="Proteomes" id="UP001430374">
    <property type="component" value="Unassembled WGS sequence"/>
</dbReference>
<evidence type="ECO:0000259" key="1">
    <source>
        <dbReference type="SMART" id="SM00860"/>
    </source>
</evidence>
<dbReference type="SUPFAM" id="SSF160631">
    <property type="entry name" value="SMI1/KNR4-like"/>
    <property type="match status" value="1"/>
</dbReference>
<evidence type="ECO:0000313" key="2">
    <source>
        <dbReference type="EMBL" id="MCF2219247.1"/>
    </source>
</evidence>
<dbReference type="EMBL" id="JACSGT010000001">
    <property type="protein sequence ID" value="MCF2219247.1"/>
    <property type="molecule type" value="Genomic_DNA"/>
</dbReference>
<gene>
    <name evidence="2" type="ORF">H9Q08_08010</name>
</gene>
<name>A0ABS9C4Z5_9FLAO</name>
<protein>
    <submittedName>
        <fullName evidence="2">SMI1/KNR4 family protein</fullName>
    </submittedName>
</protein>
<dbReference type="PANTHER" id="PTHR47432">
    <property type="entry name" value="CELL WALL ASSEMBLY REGULATOR SMI1"/>
    <property type="match status" value="1"/>
</dbReference>
<dbReference type="SMART" id="SM00860">
    <property type="entry name" value="SMI1_KNR4"/>
    <property type="match status" value="1"/>
</dbReference>
<sequence length="184" mass="21898">MDETIEKLNQYLSVLRPEFYSQLNNPLTDEQIDTLEDYYKLEIPTDLRILYKWKNGQNMNCYDSFVNNSMFIPLNQALFDASELNMMIGTDFEIENWWNKNWIPIFQNGGGDSICYDVKGIFTGQKNQLIEFWHADNDRNIISGSLKSFLTKLIDFYEAKDNIDFDEYFRIRNIDGYPKRFIVE</sequence>
<feature type="domain" description="Knr4/Smi1-like" evidence="1">
    <location>
        <begin position="26"/>
        <end position="171"/>
    </location>
</feature>
<evidence type="ECO:0000313" key="3">
    <source>
        <dbReference type="Proteomes" id="UP001430374"/>
    </source>
</evidence>
<dbReference type="Pfam" id="PF09346">
    <property type="entry name" value="SMI1_KNR4"/>
    <property type="match status" value="1"/>
</dbReference>
<dbReference type="InterPro" id="IPR037883">
    <property type="entry name" value="Knr4/Smi1-like_sf"/>
</dbReference>
<dbReference type="Gene3D" id="3.40.1580.10">
    <property type="entry name" value="SMI1/KNR4-like"/>
    <property type="match status" value="1"/>
</dbReference>
<organism evidence="2 3">
    <name type="scientific">Chryseobacterium indicum</name>
    <dbReference type="NCBI Taxonomy" id="2766954"/>
    <lineage>
        <taxon>Bacteria</taxon>
        <taxon>Pseudomonadati</taxon>
        <taxon>Bacteroidota</taxon>
        <taxon>Flavobacteriia</taxon>
        <taxon>Flavobacteriales</taxon>
        <taxon>Weeksellaceae</taxon>
        <taxon>Chryseobacterium group</taxon>
        <taxon>Chryseobacterium</taxon>
    </lineage>
</organism>
<proteinExistence type="predicted"/>
<reference evidence="2" key="1">
    <citation type="submission" date="2021-08" db="EMBL/GenBank/DDBJ databases">
        <title>Complete genome sequence of Chryseobacterium sp strain PS-8.</title>
        <authorList>
            <person name="Das S.K."/>
        </authorList>
    </citation>
    <scope>NUCLEOTIDE SEQUENCE</scope>
    <source>
        <strain evidence="2">PS-8</strain>
    </source>
</reference>
<accession>A0ABS9C4Z5</accession>
<dbReference type="InterPro" id="IPR018958">
    <property type="entry name" value="Knr4/Smi1-like_dom"/>
</dbReference>